<evidence type="ECO:0000313" key="3">
    <source>
        <dbReference type="Proteomes" id="UP001163846"/>
    </source>
</evidence>
<protein>
    <submittedName>
        <fullName evidence="2">Uncharacterized protein</fullName>
    </submittedName>
</protein>
<organism evidence="2 3">
    <name type="scientific">Lentinula raphanica</name>
    <dbReference type="NCBI Taxonomy" id="153919"/>
    <lineage>
        <taxon>Eukaryota</taxon>
        <taxon>Fungi</taxon>
        <taxon>Dikarya</taxon>
        <taxon>Basidiomycota</taxon>
        <taxon>Agaricomycotina</taxon>
        <taxon>Agaricomycetes</taxon>
        <taxon>Agaricomycetidae</taxon>
        <taxon>Agaricales</taxon>
        <taxon>Marasmiineae</taxon>
        <taxon>Omphalotaceae</taxon>
        <taxon>Lentinula</taxon>
    </lineage>
</organism>
<proteinExistence type="predicted"/>
<dbReference type="EMBL" id="MU806051">
    <property type="protein sequence ID" value="KAJ3841117.1"/>
    <property type="molecule type" value="Genomic_DNA"/>
</dbReference>
<feature type="signal peptide" evidence="1">
    <location>
        <begin position="1"/>
        <end position="21"/>
    </location>
</feature>
<keyword evidence="1" id="KW-0732">Signal</keyword>
<dbReference type="Proteomes" id="UP001163846">
    <property type="component" value="Unassembled WGS sequence"/>
</dbReference>
<evidence type="ECO:0000256" key="1">
    <source>
        <dbReference type="SAM" id="SignalP"/>
    </source>
</evidence>
<gene>
    <name evidence="2" type="ORF">F5878DRAFT_31611</name>
</gene>
<comment type="caution">
    <text evidence="2">The sequence shown here is derived from an EMBL/GenBank/DDBJ whole genome shotgun (WGS) entry which is preliminary data.</text>
</comment>
<feature type="chain" id="PRO_5041234214" evidence="1">
    <location>
        <begin position="22"/>
        <end position="219"/>
    </location>
</feature>
<keyword evidence="3" id="KW-1185">Reference proteome</keyword>
<reference evidence="2" key="1">
    <citation type="submission" date="2022-08" db="EMBL/GenBank/DDBJ databases">
        <authorList>
            <consortium name="DOE Joint Genome Institute"/>
            <person name="Min B."/>
            <person name="Riley R."/>
            <person name="Sierra-Patev S."/>
            <person name="Naranjo-Ortiz M."/>
            <person name="Looney B."/>
            <person name="Konkel Z."/>
            <person name="Slot J.C."/>
            <person name="Sakamoto Y."/>
            <person name="Steenwyk J.L."/>
            <person name="Rokas A."/>
            <person name="Carro J."/>
            <person name="Camarero S."/>
            <person name="Ferreira P."/>
            <person name="Molpeceres G."/>
            <person name="Ruiz-Duenas F.J."/>
            <person name="Serrano A."/>
            <person name="Henrissat B."/>
            <person name="Drula E."/>
            <person name="Hughes K.W."/>
            <person name="Mata J.L."/>
            <person name="Ishikawa N.K."/>
            <person name="Vargas-Isla R."/>
            <person name="Ushijima S."/>
            <person name="Smith C.A."/>
            <person name="Ahrendt S."/>
            <person name="Andreopoulos W."/>
            <person name="He G."/>
            <person name="Labutti K."/>
            <person name="Lipzen A."/>
            <person name="Ng V."/>
            <person name="Sandor L."/>
            <person name="Barry K."/>
            <person name="Martinez A.T."/>
            <person name="Xiao Y."/>
            <person name="Gibbons J.G."/>
            <person name="Terashima K."/>
            <person name="Hibbett D.S."/>
            <person name="Grigoriev I.V."/>
        </authorList>
    </citation>
    <scope>NUCLEOTIDE SEQUENCE</scope>
    <source>
        <strain evidence="2">TFB9207</strain>
    </source>
</reference>
<accession>A0AA38PDV7</accession>
<dbReference type="AlphaFoldDB" id="A0AA38PDV7"/>
<sequence>MIRFAFRVILFLGVISSGVLAAPTSMPRSIVEVQALQSSDHAIAGPPMVSMLETRVDEPKVHNIEDLITTLTGFLPNQEPQKESLKNRIDNLRKLDRENGDDVPQTAAAIMHDALSDNHFACLDSNTFSSLKQITVTWIDLSESMLVWASKSDRNYAEIVSVHLNRRASEFENKLFQKLWRPVVTKSQAPSQIHGMVDELSKELDAMQSDYRSIYSRAN</sequence>
<name>A0AA38PDV7_9AGAR</name>
<evidence type="ECO:0000313" key="2">
    <source>
        <dbReference type="EMBL" id="KAJ3841117.1"/>
    </source>
</evidence>